<dbReference type="GO" id="GO:0016829">
    <property type="term" value="F:lyase activity"/>
    <property type="evidence" value="ECO:0007669"/>
    <property type="project" value="UniProtKB-UniRule"/>
</dbReference>
<sequence>MSKKFKNAAVVLSGCGVFDGSEINEVVFTLLELERNLINYSVFAPDIYQYDVINHITGEKMKEKRNVLIESGRITRGKVKSFSELNPNEFDALVVPGGFGVAKNLSTFALEGPYCSINDEFANIMRAFNELSKPAAYMCIAPALLPKIFAGIKLTIGNDQFTADAIKTCGGEHITCSVDGIVKDHVYKIITTPAYMLAKNCLEAHHGISLLIKELKKEM</sequence>
<evidence type="ECO:0000313" key="3">
    <source>
        <dbReference type="Proteomes" id="UP000053784"/>
    </source>
</evidence>
<dbReference type="Gene3D" id="3.40.50.880">
    <property type="match status" value="1"/>
</dbReference>
<dbReference type="InterPro" id="IPR026041">
    <property type="entry name" value="ElbB"/>
</dbReference>
<comment type="caution">
    <text evidence="2">The sequence shown here is derived from an EMBL/GenBank/DDBJ whole genome shotgun (WGS) entry which is preliminary data.</text>
</comment>
<accession>A0A084CND6</accession>
<evidence type="ECO:0000256" key="1">
    <source>
        <dbReference type="PIRNR" id="PIRNR006320"/>
    </source>
</evidence>
<proteinExistence type="inferred from homology"/>
<gene>
    <name evidence="2" type="primary">elbB</name>
    <name evidence="2" type="ORF">CF67_23002</name>
</gene>
<comment type="function">
    <text evidence="1">Displays glyoxalase activity, catalyzing the conversion of glyoxal to glycolate.</text>
</comment>
<dbReference type="NCBIfam" id="NF008747">
    <property type="entry name" value="PRK11780.1"/>
    <property type="match status" value="1"/>
</dbReference>
<dbReference type="RefSeq" id="WP_034413979.1">
    <property type="nucleotide sequence ID" value="NZ_JGVK01000016.1"/>
</dbReference>
<dbReference type="PIRSF" id="PIRSF006320">
    <property type="entry name" value="Elb2"/>
    <property type="match status" value="1"/>
</dbReference>
<keyword evidence="3" id="KW-1185">Reference proteome</keyword>
<reference evidence="2 3" key="1">
    <citation type="submission" date="2014-03" db="EMBL/GenBank/DDBJ databases">
        <title>Selection and divergence in the genomes of co-occurring obligate luminous symbionts with specific hosts.</title>
        <authorList>
            <person name="Hendry T.A."/>
            <person name="de Wet J.R."/>
            <person name="Dunlap P.V."/>
        </authorList>
    </citation>
    <scope>NUCLEOTIDE SEQUENCE [LARGE SCALE GENOMIC DNA]</scope>
    <source>
        <strain evidence="2 3">Ppalp.1</strain>
    </source>
</reference>
<dbReference type="AlphaFoldDB" id="A0A084CND6"/>
<dbReference type="Proteomes" id="UP000053784">
    <property type="component" value="Unassembled WGS sequence"/>
</dbReference>
<dbReference type="InterPro" id="IPR029062">
    <property type="entry name" value="Class_I_gatase-like"/>
</dbReference>
<comment type="similarity">
    <text evidence="1">Belongs to the peptidase C56 family.</text>
</comment>
<dbReference type="eggNOG" id="COG3155">
    <property type="taxonomic scope" value="Bacteria"/>
</dbReference>
<keyword evidence="1" id="KW-0456">Lyase</keyword>
<dbReference type="PANTHER" id="PTHR10224:SF12">
    <property type="entry name" value="GLYOXALASE ELBB"/>
    <property type="match status" value="1"/>
</dbReference>
<dbReference type="SUPFAM" id="SSF52317">
    <property type="entry name" value="Class I glutamine amidotransferase-like"/>
    <property type="match status" value="1"/>
</dbReference>
<evidence type="ECO:0000313" key="2">
    <source>
        <dbReference type="EMBL" id="KEY91315.1"/>
    </source>
</evidence>
<dbReference type="EMBL" id="JGVK01000016">
    <property type="protein sequence ID" value="KEY91315.1"/>
    <property type="molecule type" value="Genomic_DNA"/>
</dbReference>
<organism evidence="2 3">
    <name type="scientific">Candidatus Photodesmus blepharonis</name>
    <dbReference type="NCBI Taxonomy" id="1179155"/>
    <lineage>
        <taxon>Bacteria</taxon>
        <taxon>Pseudomonadati</taxon>
        <taxon>Pseudomonadota</taxon>
        <taxon>Gammaproteobacteria</taxon>
        <taxon>Vibrionales</taxon>
        <taxon>Vibrionaceae</taxon>
        <taxon>Candidatus Photodesmus</taxon>
    </lineage>
</organism>
<comment type="catalytic activity">
    <reaction evidence="1">
        <text>glyoxal + H2O = glycolate + H(+)</text>
        <dbReference type="Rhea" id="RHEA:51672"/>
        <dbReference type="ChEBI" id="CHEBI:15377"/>
        <dbReference type="ChEBI" id="CHEBI:15378"/>
        <dbReference type="ChEBI" id="CHEBI:29805"/>
        <dbReference type="ChEBI" id="CHEBI:34779"/>
    </reaction>
</comment>
<name>A0A084CND6_9GAMM</name>
<protein>
    <recommendedName>
        <fullName evidence="1">Glyoxalase</fullName>
    </recommendedName>
</protein>
<dbReference type="PANTHER" id="PTHR10224">
    <property type="entry name" value="ES1 PROTEIN HOMOLOG, MITOCHONDRIAL"/>
    <property type="match status" value="1"/>
</dbReference>
<dbReference type="OrthoDB" id="5605062at2"/>